<accession>A0AAD4M6G4</accession>
<reference evidence="2" key="1">
    <citation type="journal article" date="2022" name="New Phytol.">
        <title>Evolutionary transition to the ectomycorrhizal habit in the genomes of a hyperdiverse lineage of mushroom-forming fungi.</title>
        <authorList>
            <person name="Looney B."/>
            <person name="Miyauchi S."/>
            <person name="Morin E."/>
            <person name="Drula E."/>
            <person name="Courty P.E."/>
            <person name="Kohler A."/>
            <person name="Kuo A."/>
            <person name="LaButti K."/>
            <person name="Pangilinan J."/>
            <person name="Lipzen A."/>
            <person name="Riley R."/>
            <person name="Andreopoulos W."/>
            <person name="He G."/>
            <person name="Johnson J."/>
            <person name="Nolan M."/>
            <person name="Tritt A."/>
            <person name="Barry K.W."/>
            <person name="Grigoriev I.V."/>
            <person name="Nagy L.G."/>
            <person name="Hibbett D."/>
            <person name="Henrissat B."/>
            <person name="Matheny P.B."/>
            <person name="Labbe J."/>
            <person name="Martin F.M."/>
        </authorList>
    </citation>
    <scope>NUCLEOTIDE SEQUENCE</scope>
    <source>
        <strain evidence="2">BPL690</strain>
    </source>
</reference>
<dbReference type="AlphaFoldDB" id="A0AAD4M6G4"/>
<feature type="compositionally biased region" description="Polar residues" evidence="1">
    <location>
        <begin position="252"/>
        <end position="266"/>
    </location>
</feature>
<name>A0AAD4M6G4_9AGAM</name>
<feature type="compositionally biased region" description="Low complexity" evidence="1">
    <location>
        <begin position="113"/>
        <end position="145"/>
    </location>
</feature>
<feature type="compositionally biased region" description="Polar residues" evidence="1">
    <location>
        <begin position="169"/>
        <end position="180"/>
    </location>
</feature>
<protein>
    <submittedName>
        <fullName evidence="2">Uncharacterized protein</fullName>
    </submittedName>
</protein>
<feature type="compositionally biased region" description="Low complexity" evidence="1">
    <location>
        <begin position="267"/>
        <end position="281"/>
    </location>
</feature>
<feature type="region of interest" description="Disordered" evidence="1">
    <location>
        <begin position="252"/>
        <end position="294"/>
    </location>
</feature>
<feature type="region of interest" description="Disordered" evidence="1">
    <location>
        <begin position="67"/>
        <end position="90"/>
    </location>
</feature>
<feature type="compositionally biased region" description="Low complexity" evidence="1">
    <location>
        <begin position="188"/>
        <end position="198"/>
    </location>
</feature>
<dbReference type="Proteomes" id="UP001203297">
    <property type="component" value="Unassembled WGS sequence"/>
</dbReference>
<comment type="caution">
    <text evidence="2">The sequence shown here is derived from an EMBL/GenBank/DDBJ whole genome shotgun (WGS) entry which is preliminary data.</text>
</comment>
<evidence type="ECO:0000313" key="3">
    <source>
        <dbReference type="Proteomes" id="UP001203297"/>
    </source>
</evidence>
<feature type="region of interest" description="Disordered" evidence="1">
    <location>
        <begin position="113"/>
        <end position="200"/>
    </location>
</feature>
<dbReference type="EMBL" id="WTXG01000012">
    <property type="protein sequence ID" value="KAI0301956.1"/>
    <property type="molecule type" value="Genomic_DNA"/>
</dbReference>
<gene>
    <name evidence="2" type="ORF">B0F90DRAFT_1716581</name>
</gene>
<feature type="compositionally biased region" description="Polar residues" evidence="1">
    <location>
        <begin position="74"/>
        <end position="83"/>
    </location>
</feature>
<organism evidence="2 3">
    <name type="scientific">Multifurca ochricompacta</name>
    <dbReference type="NCBI Taxonomy" id="376703"/>
    <lineage>
        <taxon>Eukaryota</taxon>
        <taxon>Fungi</taxon>
        <taxon>Dikarya</taxon>
        <taxon>Basidiomycota</taxon>
        <taxon>Agaricomycotina</taxon>
        <taxon>Agaricomycetes</taxon>
        <taxon>Russulales</taxon>
        <taxon>Russulaceae</taxon>
        <taxon>Multifurca</taxon>
    </lineage>
</organism>
<proteinExistence type="predicted"/>
<keyword evidence="3" id="KW-1185">Reference proteome</keyword>
<sequence length="355" mass="36060">MSNPSLGGLAGHPPLQLQLAVQSQNSLPAGGIDPRTGGPSLTPAQIQQFNSLPAQQRQLFLMQQQQQQQQQQLARSSGINTNPGAGGLINQQFGGGGSIAANLPMGVVLLHQRQQHQQQQQHQHQQQQQARLQQQAQQAQQQPQLSETPPFTGGVPVGNSSGIPGIARSTRSPSDSTHSPLTPRGPSQHHQQQQQHSQGMDYQRTLMMQATQGQVNSPASGGGFVNAQQVAGAFGAGVGATSNAAALANGSYSVSPPGSAHSRTSFPGTASAPSPSAATSGNWQTGGAGMGASGGWQGGAGAGAGMGGGIGGGIGLDPGAFSYGSDGQGFGTDGLAMDSMDSHGIEFNDIFNMPG</sequence>
<evidence type="ECO:0000313" key="2">
    <source>
        <dbReference type="EMBL" id="KAI0301956.1"/>
    </source>
</evidence>
<evidence type="ECO:0000256" key="1">
    <source>
        <dbReference type="SAM" id="MobiDB-lite"/>
    </source>
</evidence>
<feature type="compositionally biased region" description="Gly residues" evidence="1">
    <location>
        <begin position="284"/>
        <end position="294"/>
    </location>
</feature>